<dbReference type="Proteomes" id="UP000077628">
    <property type="component" value="Unassembled WGS sequence"/>
</dbReference>
<organism evidence="1 2">
    <name type="scientific">Methylomonas koyamae</name>
    <dbReference type="NCBI Taxonomy" id="702114"/>
    <lineage>
        <taxon>Bacteria</taxon>
        <taxon>Pseudomonadati</taxon>
        <taxon>Pseudomonadota</taxon>
        <taxon>Gammaproteobacteria</taxon>
        <taxon>Methylococcales</taxon>
        <taxon>Methylococcaceae</taxon>
        <taxon>Methylomonas</taxon>
    </lineage>
</organism>
<name>A0A177NXJ7_9GAMM</name>
<dbReference type="EMBL" id="LUUK01000092">
    <property type="protein sequence ID" value="OAI21790.1"/>
    <property type="molecule type" value="Genomic_DNA"/>
</dbReference>
<gene>
    <name evidence="1" type="ORF">A1355_23055</name>
</gene>
<accession>A0A177NXJ7</accession>
<evidence type="ECO:0000313" key="2">
    <source>
        <dbReference type="Proteomes" id="UP000077628"/>
    </source>
</evidence>
<sequence>MGNFAHPTAARLGARDYSQELAGGWSKKWSNSLDASDYSEVMGMNRDAGNIRRAVFANFFFK</sequence>
<proteinExistence type="predicted"/>
<evidence type="ECO:0000313" key="1">
    <source>
        <dbReference type="EMBL" id="OAI21790.1"/>
    </source>
</evidence>
<dbReference type="AlphaFoldDB" id="A0A177NXJ7"/>
<protein>
    <submittedName>
        <fullName evidence="1">Uncharacterized protein</fullName>
    </submittedName>
</protein>
<comment type="caution">
    <text evidence="1">The sequence shown here is derived from an EMBL/GenBank/DDBJ whole genome shotgun (WGS) entry which is preliminary data.</text>
</comment>
<reference evidence="2" key="1">
    <citation type="submission" date="2016-03" db="EMBL/GenBank/DDBJ databases">
        <authorList>
            <person name="Heylen K."/>
            <person name="De Vos P."/>
            <person name="Vekeman B."/>
        </authorList>
    </citation>
    <scope>NUCLEOTIDE SEQUENCE [LARGE SCALE GENOMIC DNA]</scope>
    <source>
        <strain evidence="2">R-45383</strain>
    </source>
</reference>
<keyword evidence="2" id="KW-1185">Reference proteome</keyword>